<sequence>MEYVSEFVYLGNKISKSGGSDEDVTARSKKAWQAFAILRPVWKSTAISTRTKLRLFSSNVKSVLLYGSETWGAPCSNYKKIQTFINKCLRQIPYLKWFDRVPNTDLRERANQEPIHVQIRRKKWRWIGHTLRKEPSNVTRQSLDWNPQEKRKRGRPKQTWKRSILDELRTTGLTFDAAKKYANDRKKWKITVEALCSRRGRKD</sequence>
<evidence type="ECO:0000256" key="1">
    <source>
        <dbReference type="SAM" id="MobiDB-lite"/>
    </source>
</evidence>
<dbReference type="Pfam" id="PF20049">
    <property type="entry name" value="DUF6451"/>
    <property type="match status" value="1"/>
</dbReference>
<protein>
    <recommendedName>
        <fullName evidence="2">DUF6451 domain-containing protein</fullName>
    </recommendedName>
</protein>
<dbReference type="PANTHER" id="PTHR47027:SF25">
    <property type="entry name" value="REVERSE TRANSCRIPTASE DOMAIN-CONTAINING PROTEIN"/>
    <property type="match status" value="1"/>
</dbReference>
<dbReference type="OrthoDB" id="6240251at2759"/>
<feature type="region of interest" description="Disordered" evidence="1">
    <location>
        <begin position="138"/>
        <end position="160"/>
    </location>
</feature>
<dbReference type="STRING" id="37653.A0A0L8G8H3"/>
<feature type="domain" description="DUF6451" evidence="2">
    <location>
        <begin position="34"/>
        <end position="66"/>
    </location>
</feature>
<accession>A0A0L8G8H3</accession>
<organism evidence="3">
    <name type="scientific">Octopus bimaculoides</name>
    <name type="common">California two-spotted octopus</name>
    <dbReference type="NCBI Taxonomy" id="37653"/>
    <lineage>
        <taxon>Eukaryota</taxon>
        <taxon>Metazoa</taxon>
        <taxon>Spiralia</taxon>
        <taxon>Lophotrochozoa</taxon>
        <taxon>Mollusca</taxon>
        <taxon>Cephalopoda</taxon>
        <taxon>Coleoidea</taxon>
        <taxon>Octopodiformes</taxon>
        <taxon>Octopoda</taxon>
        <taxon>Incirrata</taxon>
        <taxon>Octopodidae</taxon>
        <taxon>Octopus</taxon>
    </lineage>
</organism>
<feature type="compositionally biased region" description="Basic residues" evidence="1">
    <location>
        <begin position="150"/>
        <end position="160"/>
    </location>
</feature>
<gene>
    <name evidence="3" type="ORF">OCBIM_22038712mg</name>
</gene>
<evidence type="ECO:0000259" key="2">
    <source>
        <dbReference type="Pfam" id="PF20049"/>
    </source>
</evidence>
<proteinExistence type="predicted"/>
<reference evidence="3" key="1">
    <citation type="submission" date="2015-07" db="EMBL/GenBank/DDBJ databases">
        <title>MeaNS - Measles Nucleotide Surveillance Program.</title>
        <authorList>
            <person name="Tran T."/>
            <person name="Druce J."/>
        </authorList>
    </citation>
    <scope>NUCLEOTIDE SEQUENCE</scope>
    <source>
        <strain evidence="3">UCB-OBI-ISO-001</strain>
        <tissue evidence="3">Gonad</tissue>
    </source>
</reference>
<dbReference type="AlphaFoldDB" id="A0A0L8G8H3"/>
<evidence type="ECO:0000313" key="3">
    <source>
        <dbReference type="EMBL" id="KOF72875.1"/>
    </source>
</evidence>
<dbReference type="EMBL" id="KQ423448">
    <property type="protein sequence ID" value="KOF72875.1"/>
    <property type="molecule type" value="Genomic_DNA"/>
</dbReference>
<name>A0A0L8G8H3_OCTBM</name>
<dbReference type="InterPro" id="IPR045609">
    <property type="entry name" value="DUF6451"/>
</dbReference>
<dbReference type="PANTHER" id="PTHR47027">
    <property type="entry name" value="REVERSE TRANSCRIPTASE DOMAIN-CONTAINING PROTEIN"/>
    <property type="match status" value="1"/>
</dbReference>